<feature type="coiled-coil region" evidence="1">
    <location>
        <begin position="72"/>
        <end position="99"/>
    </location>
</feature>
<accession>A0A699ZBI0</accession>
<proteinExistence type="predicted"/>
<feature type="transmembrane region" description="Helical" evidence="3">
    <location>
        <begin position="400"/>
        <end position="421"/>
    </location>
</feature>
<keyword evidence="3" id="KW-1133">Transmembrane helix</keyword>
<evidence type="ECO:0000313" key="5">
    <source>
        <dbReference type="Proteomes" id="UP000485058"/>
    </source>
</evidence>
<feature type="compositionally biased region" description="Basic residues" evidence="2">
    <location>
        <begin position="436"/>
        <end position="447"/>
    </location>
</feature>
<keyword evidence="1" id="KW-0175">Coiled coil</keyword>
<feature type="compositionally biased region" description="Polar residues" evidence="2">
    <location>
        <begin position="424"/>
        <end position="434"/>
    </location>
</feature>
<comment type="caution">
    <text evidence="4">The sequence shown here is derived from an EMBL/GenBank/DDBJ whole genome shotgun (WGS) entry which is preliminary data.</text>
</comment>
<keyword evidence="3" id="KW-0472">Membrane</keyword>
<reference evidence="4 5" key="1">
    <citation type="submission" date="2020-02" db="EMBL/GenBank/DDBJ databases">
        <title>Draft genome sequence of Haematococcus lacustris strain NIES-144.</title>
        <authorList>
            <person name="Morimoto D."/>
            <person name="Nakagawa S."/>
            <person name="Yoshida T."/>
            <person name="Sawayama S."/>
        </authorList>
    </citation>
    <scope>NUCLEOTIDE SEQUENCE [LARGE SCALE GENOMIC DNA]</scope>
    <source>
        <strain evidence="4 5">NIES-144</strain>
    </source>
</reference>
<gene>
    <name evidence="4" type="ORF">HaLaN_17091</name>
</gene>
<feature type="coiled-coil region" evidence="1">
    <location>
        <begin position="134"/>
        <end position="175"/>
    </location>
</feature>
<feature type="coiled-coil region" evidence="1">
    <location>
        <begin position="10"/>
        <end position="37"/>
    </location>
</feature>
<dbReference type="AlphaFoldDB" id="A0A699ZBI0"/>
<sequence>MHLCCPPRLYQSQQAELDRLHEELKQAQTSLASKDAQLAAVSESGDQAASLQQCQDELEKKDVSIKKYADYYQYQRGQIEKLQAELTEAKASITSKDEQLASATGSGDQAASLQQCQGELEKKDVSIKKYADYYQYQKGQIEKLQAELTEAQASITSKDEQLASATAALERAEAESTSKAAPLDFQAVVAALMASSQSWAKALAADATAIFEELKTGETEKIQVLAKSSLDAVRGAASSTVAFVRTEVDEHVPEPVKQKAAPLDFQAVVAALMASSQSWVKALAADASAIFEELKTGKTEKIQVLAKSSLDAVRGAASSTVAFVRTEVDEHVPEPVKQKVMELFAQAKLLWQQNVIEAAWMKPLLEQLASLNAEVKKVLTDVLSKTPALAPYADPVSVQLAVYGVFGLPVLLVLVLPLALASRSKQAAQAPGSTASKKKKKSAQRRA</sequence>
<name>A0A699ZBI0_HAELA</name>
<protein>
    <submittedName>
        <fullName evidence="4">Uncharacterized protein</fullName>
    </submittedName>
</protein>
<dbReference type="Proteomes" id="UP000485058">
    <property type="component" value="Unassembled WGS sequence"/>
</dbReference>
<evidence type="ECO:0000256" key="2">
    <source>
        <dbReference type="SAM" id="MobiDB-lite"/>
    </source>
</evidence>
<evidence type="ECO:0000313" key="4">
    <source>
        <dbReference type="EMBL" id="GFH20037.1"/>
    </source>
</evidence>
<feature type="region of interest" description="Disordered" evidence="2">
    <location>
        <begin position="424"/>
        <end position="447"/>
    </location>
</feature>
<evidence type="ECO:0000256" key="3">
    <source>
        <dbReference type="SAM" id="Phobius"/>
    </source>
</evidence>
<keyword evidence="3" id="KW-0812">Transmembrane</keyword>
<organism evidence="4 5">
    <name type="scientific">Haematococcus lacustris</name>
    <name type="common">Green alga</name>
    <name type="synonym">Haematococcus pluvialis</name>
    <dbReference type="NCBI Taxonomy" id="44745"/>
    <lineage>
        <taxon>Eukaryota</taxon>
        <taxon>Viridiplantae</taxon>
        <taxon>Chlorophyta</taxon>
        <taxon>core chlorophytes</taxon>
        <taxon>Chlorophyceae</taxon>
        <taxon>CS clade</taxon>
        <taxon>Chlamydomonadales</taxon>
        <taxon>Haematococcaceae</taxon>
        <taxon>Haematococcus</taxon>
    </lineage>
</organism>
<keyword evidence="5" id="KW-1185">Reference proteome</keyword>
<evidence type="ECO:0000256" key="1">
    <source>
        <dbReference type="SAM" id="Coils"/>
    </source>
</evidence>
<dbReference type="EMBL" id="BLLF01001562">
    <property type="protein sequence ID" value="GFH20037.1"/>
    <property type="molecule type" value="Genomic_DNA"/>
</dbReference>